<dbReference type="AlphaFoldDB" id="A0A243BAD4"/>
<feature type="domain" description="GIY-YIG" evidence="1">
    <location>
        <begin position="24"/>
        <end position="100"/>
    </location>
</feature>
<dbReference type="PROSITE" id="PS50164">
    <property type="entry name" value="GIY_YIG"/>
    <property type="match status" value="1"/>
</dbReference>
<evidence type="ECO:0000259" key="1">
    <source>
        <dbReference type="PROSITE" id="PS50164"/>
    </source>
</evidence>
<dbReference type="InterPro" id="IPR000305">
    <property type="entry name" value="GIY-YIG_endonuc"/>
</dbReference>
<sequence length="248" mass="29162">MKITIGNDIKITTVPDESGLSAEPVYYVYEWFIKETNQVFYIGKGKGQRYKQEKNNPYFLSVKNHYDCDTRFVKENLTEYEALILEESLFSQREKEGHVLTNVIAPNALGANERPDNYEFMKTPVIKVSRVDKYYFQKEDVHYDEIDMEKLLKSHIYKTTFYGIAPLYDDSINGFVNQEKTEDIVKPLIQKVNDFIEKKGGKTYKSPAKSAKSLIFYGQITYESYFTYKTKGYDVYHLVDVLKYIDRY</sequence>
<evidence type="ECO:0000313" key="3">
    <source>
        <dbReference type="Proteomes" id="UP000195089"/>
    </source>
</evidence>
<comment type="caution">
    <text evidence="2">The sequence shown here is derived from an EMBL/GenBank/DDBJ whole genome shotgun (WGS) entry which is preliminary data.</text>
</comment>
<protein>
    <recommendedName>
        <fullName evidence="1">GIY-YIG domain-containing protein</fullName>
    </recommendedName>
</protein>
<dbReference type="Proteomes" id="UP000195089">
    <property type="component" value="Unassembled WGS sequence"/>
</dbReference>
<gene>
    <name evidence="2" type="ORF">BK742_18285</name>
</gene>
<proteinExistence type="predicted"/>
<accession>A0A243BAD4</accession>
<evidence type="ECO:0000313" key="2">
    <source>
        <dbReference type="EMBL" id="OTY41144.1"/>
    </source>
</evidence>
<dbReference type="RefSeq" id="WP_088119921.1">
    <property type="nucleotide sequence ID" value="NZ_NFDL01000074.1"/>
</dbReference>
<dbReference type="EMBL" id="NFDL01000074">
    <property type="protein sequence ID" value="OTY41144.1"/>
    <property type="molecule type" value="Genomic_DNA"/>
</dbReference>
<name>A0A243BAD4_BACTU</name>
<reference evidence="2 3" key="1">
    <citation type="submission" date="2016-10" db="EMBL/GenBank/DDBJ databases">
        <title>Comparative genomics of Bacillus thuringiensis reveals a path to pathogens against multiple invertebrate hosts.</title>
        <authorList>
            <person name="Zheng J."/>
            <person name="Gao Q."/>
            <person name="Liu H."/>
            <person name="Peng D."/>
            <person name="Ruan L."/>
            <person name="Sun M."/>
        </authorList>
    </citation>
    <scope>NUCLEOTIDE SEQUENCE [LARGE SCALE GENOMIC DNA]</scope>
    <source>
        <strain evidence="2">BGSC 4BX1</strain>
    </source>
</reference>
<organism evidence="2 3">
    <name type="scientific">Bacillus thuringiensis serovar pingluonsis</name>
    <dbReference type="NCBI Taxonomy" id="180881"/>
    <lineage>
        <taxon>Bacteria</taxon>
        <taxon>Bacillati</taxon>
        <taxon>Bacillota</taxon>
        <taxon>Bacilli</taxon>
        <taxon>Bacillales</taxon>
        <taxon>Bacillaceae</taxon>
        <taxon>Bacillus</taxon>
        <taxon>Bacillus cereus group</taxon>
    </lineage>
</organism>